<accession>A0A415PDL0</accession>
<dbReference type="InterPro" id="IPR025699">
    <property type="entry name" value="ABC2_memb-like"/>
</dbReference>
<reference evidence="3 4" key="1">
    <citation type="submission" date="2018-08" db="EMBL/GenBank/DDBJ databases">
        <title>A genome reference for cultivated species of the human gut microbiota.</title>
        <authorList>
            <person name="Zou Y."/>
            <person name="Xue W."/>
            <person name="Luo G."/>
        </authorList>
    </citation>
    <scope>NUCLEOTIDE SEQUENCE [LARGE SCALE GENOMIC DNA]</scope>
    <source>
        <strain evidence="3 4">AF35-6BH</strain>
    </source>
</reference>
<dbReference type="AlphaFoldDB" id="A0A415PDL0"/>
<dbReference type="EMBL" id="QRPK01000025">
    <property type="protein sequence ID" value="RHM10833.1"/>
    <property type="molecule type" value="Genomic_DNA"/>
</dbReference>
<gene>
    <name evidence="3" type="ORF">DWZ83_06085</name>
    <name evidence="2" type="ORF">KHZ85_03140</name>
</gene>
<evidence type="ECO:0000313" key="4">
    <source>
        <dbReference type="Proteomes" id="UP000284868"/>
    </source>
</evidence>
<keyword evidence="1" id="KW-0812">Transmembrane</keyword>
<keyword evidence="1" id="KW-1133">Transmembrane helix</keyword>
<keyword evidence="1" id="KW-0472">Membrane</keyword>
<evidence type="ECO:0000313" key="2">
    <source>
        <dbReference type="EMBL" id="MBS4883740.1"/>
    </source>
</evidence>
<comment type="caution">
    <text evidence="3">The sequence shown here is derived from an EMBL/GenBank/DDBJ whole genome shotgun (WGS) entry which is preliminary data.</text>
</comment>
<proteinExistence type="predicted"/>
<name>A0A415PDL0_9FIRM</name>
<reference evidence="2" key="2">
    <citation type="submission" date="2021-02" db="EMBL/GenBank/DDBJ databases">
        <title>Infant gut strain persistence is associated with maternal origin, phylogeny, and functional potential including surface adhesion and iron acquisition.</title>
        <authorList>
            <person name="Lou Y.C."/>
        </authorList>
    </citation>
    <scope>NUCLEOTIDE SEQUENCE</scope>
    <source>
        <strain evidence="2">L3_108_103G1_dasL3_108_103G1_concoct_2</strain>
    </source>
</reference>
<feature type="transmembrane region" description="Helical" evidence="1">
    <location>
        <begin position="187"/>
        <end position="206"/>
    </location>
</feature>
<dbReference type="OrthoDB" id="2313863at2"/>
<sequence>MKGLLIKDIKLTLMQKSYFGIVFVIMLASFIFSNDASLGLGFMPLIMTLFTLSTISYDEFDNGNSFLFTLPIQRKEYVVEKYCFGLLMGSIALLIALVCAGVIGGMQETLFIKELLMTAFVIALLMVVMLSIMLPFQLCFGPEKARIALLAGIGIVSVLGVLVVKGASSLFGVDSIDLLSSLSTIKAGVLMCAAVIVAIVCLFISVKISVRIIKRKEF</sequence>
<keyword evidence="4" id="KW-1185">Reference proteome</keyword>
<feature type="transmembrane region" description="Helical" evidence="1">
    <location>
        <begin position="12"/>
        <end position="32"/>
    </location>
</feature>
<feature type="transmembrane region" description="Helical" evidence="1">
    <location>
        <begin position="115"/>
        <end position="136"/>
    </location>
</feature>
<evidence type="ECO:0000313" key="3">
    <source>
        <dbReference type="EMBL" id="RHM10833.1"/>
    </source>
</evidence>
<dbReference type="EMBL" id="JAGZMZ010000005">
    <property type="protein sequence ID" value="MBS4883740.1"/>
    <property type="molecule type" value="Genomic_DNA"/>
</dbReference>
<feature type="transmembrane region" description="Helical" evidence="1">
    <location>
        <begin position="148"/>
        <end position="167"/>
    </location>
</feature>
<dbReference type="Pfam" id="PF13346">
    <property type="entry name" value="ABC2_membrane_5"/>
    <property type="match status" value="1"/>
</dbReference>
<dbReference type="RefSeq" id="WP_118365592.1">
    <property type="nucleotide sequence ID" value="NZ_JAGZMZ010000005.1"/>
</dbReference>
<feature type="transmembrane region" description="Helical" evidence="1">
    <location>
        <begin position="82"/>
        <end position="103"/>
    </location>
</feature>
<dbReference type="Proteomes" id="UP000284868">
    <property type="component" value="Unassembled WGS sequence"/>
</dbReference>
<dbReference type="Proteomes" id="UP000753219">
    <property type="component" value="Unassembled WGS sequence"/>
</dbReference>
<protein>
    <submittedName>
        <fullName evidence="3">ABC-2 transporter permease</fullName>
    </submittedName>
</protein>
<evidence type="ECO:0000256" key="1">
    <source>
        <dbReference type="SAM" id="Phobius"/>
    </source>
</evidence>
<organism evidence="3 4">
    <name type="scientific">Amedibacillus dolichus</name>
    <dbReference type="NCBI Taxonomy" id="31971"/>
    <lineage>
        <taxon>Bacteria</taxon>
        <taxon>Bacillati</taxon>
        <taxon>Bacillota</taxon>
        <taxon>Erysipelotrichia</taxon>
        <taxon>Erysipelotrichales</taxon>
        <taxon>Erysipelotrichaceae</taxon>
        <taxon>Amedibacillus</taxon>
    </lineage>
</organism>